<sequence length="539" mass="59595">MANFAGVRGSNAGQKGDLSQQNTPSSAAANIGSGSIFFRSKLRSAISSSNDLISSISNRLSLLSNPPDAPPRLPPTPPEQAQSLATREWVEGAWANRGEMDPPSSPETTITKLKGKFKLENLQENLQELGPALEDLIAPDPVSDQSSTLPSNTPPYSPGIGERIRAAINPTLERKLEDYKAIAIRTLSGEPSAAACQKIDLDVAGAGAKRLSQTNCSIKVDLVEDSCSPRGSQGDPQDSNREGATEGQSVSVSSRSFNSLHSLHATGPDPYDKLKYKHTIHSLLQKLWIRDGSLTSLQSWASSLSYDSQQDDPNNPRDFMRSFVECIFKAPDDISAVQKAAFADVAKTDSGRLWFARCINGKRCCRCVCDASFLALVQHFSVVLAECAEADDFSPAKSLMNMCFTYYHEQKSPNSEVRTKEFLYMHLRHQPIWSSLRFWNAAFFDALQCERTLRPVATRQELEAGSKDQAVKDELHYQENITFGQLGTFTCNMHAFGLSKEMVSEFLRKQVTIASLRSEQVQLLRDNVNRLYSEEPEWQ</sequence>
<accession>A0A8B7N3V9</accession>
<organism evidence="3 4">
    <name type="scientific">Hyalella azteca</name>
    <name type="common">Amphipod</name>
    <dbReference type="NCBI Taxonomy" id="294128"/>
    <lineage>
        <taxon>Eukaryota</taxon>
        <taxon>Metazoa</taxon>
        <taxon>Ecdysozoa</taxon>
        <taxon>Arthropoda</taxon>
        <taxon>Crustacea</taxon>
        <taxon>Multicrustacea</taxon>
        <taxon>Malacostraca</taxon>
        <taxon>Eumalacostraca</taxon>
        <taxon>Peracarida</taxon>
        <taxon>Amphipoda</taxon>
        <taxon>Senticaudata</taxon>
        <taxon>Talitrida</taxon>
        <taxon>Talitroidea</taxon>
        <taxon>Hyalellidae</taxon>
        <taxon>Hyalella</taxon>
    </lineage>
</organism>
<evidence type="ECO:0000259" key="2">
    <source>
        <dbReference type="Pfam" id="PF12335"/>
    </source>
</evidence>
<dbReference type="GeneID" id="108665787"/>
<feature type="region of interest" description="Disordered" evidence="1">
    <location>
        <begin position="225"/>
        <end position="251"/>
    </location>
</feature>
<dbReference type="PANTHER" id="PTHR13663:SF2">
    <property type="entry name" value="SIMILAR TO RIKEN CDNA 6430548M08"/>
    <property type="match status" value="1"/>
</dbReference>
<proteinExistence type="predicted"/>
<gene>
    <name evidence="4" type="primary">LOC108665787</name>
</gene>
<dbReference type="AlphaFoldDB" id="A0A8B7N3V9"/>
<feature type="compositionally biased region" description="Polar residues" evidence="1">
    <location>
        <begin position="11"/>
        <end position="24"/>
    </location>
</feature>
<feature type="region of interest" description="Disordered" evidence="1">
    <location>
        <begin position="141"/>
        <end position="161"/>
    </location>
</feature>
<keyword evidence="3" id="KW-1185">Reference proteome</keyword>
<dbReference type="PANTHER" id="PTHR13663">
    <property type="entry name" value="SIMILAR TO RIKEN CDNA 6430548M08"/>
    <property type="match status" value="1"/>
</dbReference>
<dbReference type="Proteomes" id="UP000694843">
    <property type="component" value="Unplaced"/>
</dbReference>
<feature type="region of interest" description="Disordered" evidence="1">
    <location>
        <begin position="1"/>
        <end position="31"/>
    </location>
</feature>
<feature type="compositionally biased region" description="Pro residues" evidence="1">
    <location>
        <begin position="67"/>
        <end position="78"/>
    </location>
</feature>
<evidence type="ECO:0000313" key="3">
    <source>
        <dbReference type="Proteomes" id="UP000694843"/>
    </source>
</evidence>
<dbReference type="InterPro" id="IPR022096">
    <property type="entry name" value="SBF1/SBF2"/>
</dbReference>
<evidence type="ECO:0000313" key="4">
    <source>
        <dbReference type="RefSeq" id="XP_018008078.2"/>
    </source>
</evidence>
<dbReference type="RefSeq" id="XP_018008078.2">
    <property type="nucleotide sequence ID" value="XM_018152589.2"/>
</dbReference>
<dbReference type="Pfam" id="PF12335">
    <property type="entry name" value="SBF2"/>
    <property type="match status" value="1"/>
</dbReference>
<dbReference type="InterPro" id="IPR039872">
    <property type="entry name" value="KIAA0513"/>
</dbReference>
<feature type="region of interest" description="Disordered" evidence="1">
    <location>
        <begin position="63"/>
        <end position="84"/>
    </location>
</feature>
<evidence type="ECO:0000256" key="1">
    <source>
        <dbReference type="SAM" id="MobiDB-lite"/>
    </source>
</evidence>
<dbReference type="KEGG" id="hazt:108665787"/>
<reference evidence="4" key="1">
    <citation type="submission" date="2025-08" db="UniProtKB">
        <authorList>
            <consortium name="RefSeq"/>
        </authorList>
    </citation>
    <scope>IDENTIFICATION</scope>
    <source>
        <tissue evidence="4">Whole organism</tissue>
    </source>
</reference>
<name>A0A8B7N3V9_HYAAZ</name>
<feature type="domain" description="SBF1/SBF2" evidence="2">
    <location>
        <begin position="344"/>
        <end position="464"/>
    </location>
</feature>
<dbReference type="OrthoDB" id="6268344at2759"/>
<protein>
    <submittedName>
        <fullName evidence="4">Uncharacterized protein LOC108665787</fullName>
    </submittedName>
</protein>